<organism evidence="1 2">
    <name type="scientific">Zooshikella ganghwensis</name>
    <dbReference type="NCBI Taxonomy" id="202772"/>
    <lineage>
        <taxon>Bacteria</taxon>
        <taxon>Pseudomonadati</taxon>
        <taxon>Pseudomonadota</taxon>
        <taxon>Gammaproteobacteria</taxon>
        <taxon>Oceanospirillales</taxon>
        <taxon>Zooshikellaceae</taxon>
        <taxon>Zooshikella</taxon>
    </lineage>
</organism>
<accession>A0A4P9VTN4</accession>
<dbReference type="AlphaFoldDB" id="A0A4P9VTN4"/>
<keyword evidence="2" id="KW-1185">Reference proteome</keyword>
<name>A0A4P9VTN4_9GAMM</name>
<proteinExistence type="predicted"/>
<protein>
    <submittedName>
        <fullName evidence="1">DUF1845 domain-containing protein</fullName>
    </submittedName>
</protein>
<evidence type="ECO:0000313" key="2">
    <source>
        <dbReference type="Proteomes" id="UP000257039"/>
    </source>
</evidence>
<gene>
    <name evidence="1" type="ORF">B9G39_20400</name>
</gene>
<dbReference type="Proteomes" id="UP000257039">
    <property type="component" value="Unassembled WGS sequence"/>
</dbReference>
<comment type="caution">
    <text evidence="1">The sequence shown here is derived from an EMBL/GenBank/DDBJ whole genome shotgun (WGS) entry which is preliminary data.</text>
</comment>
<evidence type="ECO:0000313" key="1">
    <source>
        <dbReference type="EMBL" id="RDH45622.1"/>
    </source>
</evidence>
<dbReference type="EMBL" id="NDXW01000001">
    <property type="protein sequence ID" value="RDH45622.1"/>
    <property type="molecule type" value="Genomic_DNA"/>
</dbReference>
<sequence>MKEYYGMSHPVNGYGESQTFPKTSAAYSTNIKQTEVSNAKQVFGVLSISSTLAMRHLDNHDAFMNGARVLDIKAVAKLIKRMTYRVQLGDQHADKKIKQWDKLIQEQHQHMEQAITQIKIDLSGHLPQCTTAINNKVQYNIHWNDPLVWNLLRMVMLLDHGCMLVDEASRRQLIDSRQQKKWYSELGKPLRKAMRTIAETAMQNKSKSLGILAQVGGTPLVDTALPTHTVSKASEVQYS</sequence>
<reference evidence="1 2" key="1">
    <citation type="submission" date="2017-04" db="EMBL/GenBank/DDBJ databases">
        <title>Draft genome sequence of Zooshikella ganghwensis VG4 isolated from Red Sea sediments.</title>
        <authorList>
            <person name="Rehman Z."/>
            <person name="Alam I."/>
            <person name="Kamau A."/>
            <person name="Bajic V."/>
            <person name="Leiknes T."/>
        </authorList>
    </citation>
    <scope>NUCLEOTIDE SEQUENCE [LARGE SCALE GENOMIC DNA]</scope>
    <source>
        <strain evidence="1 2">VG4</strain>
    </source>
</reference>